<dbReference type="InterPro" id="IPR039781">
    <property type="entry name" value="Rad21/Rec8-like"/>
</dbReference>
<dbReference type="EMBL" id="CM016557">
    <property type="protein sequence ID" value="TKW08839.1"/>
    <property type="molecule type" value="Genomic_DNA"/>
</dbReference>
<evidence type="ECO:0000259" key="2">
    <source>
        <dbReference type="Pfam" id="PF04824"/>
    </source>
</evidence>
<dbReference type="SUPFAM" id="SSF46785">
    <property type="entry name" value="Winged helix' DNA-binding domain"/>
    <property type="match status" value="1"/>
</dbReference>
<proteinExistence type="predicted"/>
<feature type="region of interest" description="Disordered" evidence="1">
    <location>
        <begin position="33"/>
        <end position="72"/>
    </location>
</feature>
<keyword evidence="4" id="KW-1185">Reference proteome</keyword>
<evidence type="ECO:0000256" key="1">
    <source>
        <dbReference type="SAM" id="MobiDB-lite"/>
    </source>
</evidence>
<dbReference type="PANTHER" id="PTHR12585">
    <property type="entry name" value="SCC1 / RAD21 FAMILY MEMBER"/>
    <property type="match status" value="1"/>
</dbReference>
<dbReference type="GO" id="GO:0008278">
    <property type="term" value="C:cohesin complex"/>
    <property type="evidence" value="ECO:0007669"/>
    <property type="project" value="InterPro"/>
</dbReference>
<sequence>METGPHPMDFTDGIEKLRGNVSAEYDRAYNTLHSDHSVTQGSPGLSRRSGSSAGGSGQGFIPLDPEVQLPSSGSGTERTWLFKECFHDLNRSSFCICLSKRRQHSSGRSLGNLDPVDEDFPLEQEVRDFKMRRLSDLGQLLVDLLFWKKPNRLKPHVRSALILSTRSQNQSSRTSNYILNTPGGPQSESLNLLASGMTTARPARLFYQMTVLATLDCIKVTQLEPYGDILISRGVKM</sequence>
<reference evidence="3" key="1">
    <citation type="submission" date="2019-03" db="EMBL/GenBank/DDBJ databases">
        <title>WGS assembly of Setaria viridis.</title>
        <authorList>
            <person name="Huang P."/>
            <person name="Jenkins J."/>
            <person name="Grimwood J."/>
            <person name="Barry K."/>
            <person name="Healey A."/>
            <person name="Mamidi S."/>
            <person name="Sreedasyam A."/>
            <person name="Shu S."/>
            <person name="Feldman M."/>
            <person name="Wu J."/>
            <person name="Yu Y."/>
            <person name="Chen C."/>
            <person name="Johnson J."/>
            <person name="Rokhsar D."/>
            <person name="Baxter I."/>
            <person name="Schmutz J."/>
            <person name="Brutnell T."/>
            <person name="Kellogg E."/>
        </authorList>
    </citation>
    <scope>NUCLEOTIDE SEQUENCE [LARGE SCALE GENOMIC DNA]</scope>
</reference>
<dbReference type="InterPro" id="IPR036390">
    <property type="entry name" value="WH_DNA-bd_sf"/>
</dbReference>
<dbReference type="GO" id="GO:0003682">
    <property type="term" value="F:chromatin binding"/>
    <property type="evidence" value="ECO:0007669"/>
    <property type="project" value="TreeGrafter"/>
</dbReference>
<dbReference type="PANTHER" id="PTHR12585:SF64">
    <property type="entry name" value="SISTER CHROMATID COHESION 1 PROTEIN 1"/>
    <property type="match status" value="1"/>
</dbReference>
<dbReference type="AlphaFoldDB" id="A0A4U6U632"/>
<gene>
    <name evidence="3" type="ORF">SEVIR_6G051350v2</name>
</gene>
<evidence type="ECO:0000313" key="4">
    <source>
        <dbReference type="Proteomes" id="UP000298652"/>
    </source>
</evidence>
<name>A0A4U6U632_SETVI</name>
<dbReference type="Gene3D" id="1.10.10.580">
    <property type="entry name" value="Structural maintenance of chromosome 1. Chain E"/>
    <property type="match status" value="1"/>
</dbReference>
<evidence type="ECO:0000313" key="3">
    <source>
        <dbReference type="EMBL" id="TKW08839.1"/>
    </source>
</evidence>
<dbReference type="Proteomes" id="UP000298652">
    <property type="component" value="Chromosome 6"/>
</dbReference>
<protein>
    <recommendedName>
        <fullName evidence="2">Rad21/Rec8-like protein C-terminal eukaryotic domain-containing protein</fullName>
    </recommendedName>
</protein>
<accession>A0A4U6U632</accession>
<dbReference type="InterPro" id="IPR006909">
    <property type="entry name" value="Rad21/Rec8_C_eu"/>
</dbReference>
<dbReference type="InterPro" id="IPR023093">
    <property type="entry name" value="ScpA-like_C"/>
</dbReference>
<feature type="domain" description="Rad21/Rec8-like protein C-terminal eukaryotic" evidence="2">
    <location>
        <begin position="185"/>
        <end position="237"/>
    </location>
</feature>
<dbReference type="Gramene" id="TKW08839">
    <property type="protein sequence ID" value="TKW08839"/>
    <property type="gene ID" value="SEVIR_6G051350v2"/>
</dbReference>
<dbReference type="GO" id="GO:0051754">
    <property type="term" value="P:meiotic sister chromatid cohesion, centromeric"/>
    <property type="evidence" value="ECO:0007669"/>
    <property type="project" value="TreeGrafter"/>
</dbReference>
<feature type="compositionally biased region" description="Low complexity" evidence="1">
    <location>
        <begin position="41"/>
        <end position="51"/>
    </location>
</feature>
<organism evidence="3 4">
    <name type="scientific">Setaria viridis</name>
    <name type="common">Green bristlegrass</name>
    <name type="synonym">Setaria italica subsp. viridis</name>
    <dbReference type="NCBI Taxonomy" id="4556"/>
    <lineage>
        <taxon>Eukaryota</taxon>
        <taxon>Viridiplantae</taxon>
        <taxon>Streptophyta</taxon>
        <taxon>Embryophyta</taxon>
        <taxon>Tracheophyta</taxon>
        <taxon>Spermatophyta</taxon>
        <taxon>Magnoliopsida</taxon>
        <taxon>Liliopsida</taxon>
        <taxon>Poales</taxon>
        <taxon>Poaceae</taxon>
        <taxon>PACMAD clade</taxon>
        <taxon>Panicoideae</taxon>
        <taxon>Panicodae</taxon>
        <taxon>Paniceae</taxon>
        <taxon>Cenchrinae</taxon>
        <taxon>Setaria</taxon>
    </lineage>
</organism>
<dbReference type="Pfam" id="PF04824">
    <property type="entry name" value="Rad21_Rec8"/>
    <property type="match status" value="1"/>
</dbReference>